<protein>
    <submittedName>
        <fullName evidence="2">Uncharacterized protein</fullName>
    </submittedName>
</protein>
<keyword evidence="1" id="KW-0812">Transmembrane</keyword>
<dbReference type="RefSeq" id="WP_067596545.1">
    <property type="nucleotide sequence ID" value="NZ_CP015963.1"/>
</dbReference>
<dbReference type="Proteomes" id="UP000320547">
    <property type="component" value="Unassembled WGS sequence"/>
</dbReference>
<dbReference type="EMBL" id="VLLK01000001">
    <property type="protein sequence ID" value="TWJ08922.1"/>
    <property type="molecule type" value="Genomic_DNA"/>
</dbReference>
<keyword evidence="1" id="KW-1133">Transmembrane helix</keyword>
<evidence type="ECO:0000313" key="3">
    <source>
        <dbReference type="Proteomes" id="UP000320547"/>
    </source>
</evidence>
<feature type="transmembrane region" description="Helical" evidence="1">
    <location>
        <begin position="35"/>
        <end position="54"/>
    </location>
</feature>
<gene>
    <name evidence="2" type="ORF">JN10_0542</name>
</gene>
<organism evidence="2 3">
    <name type="scientific">Altererythrobacter ishigakiensis</name>
    <dbReference type="NCBI Taxonomy" id="476157"/>
    <lineage>
        <taxon>Bacteria</taxon>
        <taxon>Pseudomonadati</taxon>
        <taxon>Pseudomonadota</taxon>
        <taxon>Alphaproteobacteria</taxon>
        <taxon>Sphingomonadales</taxon>
        <taxon>Erythrobacteraceae</taxon>
        <taxon>Altererythrobacter</taxon>
    </lineage>
</organism>
<evidence type="ECO:0000256" key="1">
    <source>
        <dbReference type="SAM" id="Phobius"/>
    </source>
</evidence>
<reference evidence="2 3" key="1">
    <citation type="submission" date="2019-07" db="EMBL/GenBank/DDBJ databases">
        <title>Genomic Encyclopedia of Archaeal and Bacterial Type Strains, Phase II (KMG-II): from individual species to whole genera.</title>
        <authorList>
            <person name="Goeker M."/>
        </authorList>
    </citation>
    <scope>NUCLEOTIDE SEQUENCE [LARGE SCALE GENOMIC DNA]</scope>
    <source>
        <strain evidence="2 3">ATCC BAA-2084</strain>
    </source>
</reference>
<comment type="caution">
    <text evidence="2">The sequence shown here is derived from an EMBL/GenBank/DDBJ whole genome shotgun (WGS) entry which is preliminary data.</text>
</comment>
<feature type="transmembrane region" description="Helical" evidence="1">
    <location>
        <begin position="6"/>
        <end position="23"/>
    </location>
</feature>
<keyword evidence="1" id="KW-0472">Membrane</keyword>
<accession>A0A562UTG0</accession>
<dbReference type="OrthoDB" id="9979260at2"/>
<name>A0A562UTG0_9SPHN</name>
<evidence type="ECO:0000313" key="2">
    <source>
        <dbReference type="EMBL" id="TWJ08922.1"/>
    </source>
</evidence>
<sequence length="60" mass="6615">MDPFWIGVVGTLIALAIIGKAMLTMRGQQKGRGLMLMYTIMAAMFIGVIWFIILKLMPAA</sequence>
<dbReference type="AlphaFoldDB" id="A0A562UTG0"/>
<dbReference type="STRING" id="476157.GCA_001663155_00202"/>
<keyword evidence="3" id="KW-1185">Reference proteome</keyword>
<proteinExistence type="predicted"/>